<feature type="chain" id="PRO_5019545708" description="Ig-like domain-containing protein" evidence="1">
    <location>
        <begin position="21"/>
        <end position="126"/>
    </location>
</feature>
<sequence>MPTCVHVCVTCTWLCVFSNFERVCVHLCVRVFPARIVNISSPVTVNEGGSVNLLCLAVGRPEPTVTWRQLRDGFTSEGEILEISDIQRGQAGEYECVTHNGVNSAPDSRRVLVTVNCEPLAPWPWA</sequence>
<dbReference type="Gene3D" id="2.60.40.10">
    <property type="entry name" value="Immunoglobulins"/>
    <property type="match status" value="1"/>
</dbReference>
<name>A0A452TZQ9_URSMA</name>
<dbReference type="PROSITE" id="PS50835">
    <property type="entry name" value="IG_LIKE"/>
    <property type="match status" value="1"/>
</dbReference>
<dbReference type="Ensembl" id="ENSUMAT00000016498.1">
    <property type="protein sequence ID" value="ENSUMAP00000013907.1"/>
    <property type="gene ID" value="ENSUMAG00000010238.1"/>
</dbReference>
<evidence type="ECO:0000259" key="2">
    <source>
        <dbReference type="PROSITE" id="PS50835"/>
    </source>
</evidence>
<dbReference type="PANTHER" id="PTHR42757">
    <property type="entry name" value="IGLON FAMILY OF IMMUNOGLOBULIN SUPERFAMILY-RELATED"/>
    <property type="match status" value="1"/>
</dbReference>
<dbReference type="SMART" id="SM00409">
    <property type="entry name" value="IG"/>
    <property type="match status" value="1"/>
</dbReference>
<keyword evidence="1" id="KW-0732">Signal</keyword>
<dbReference type="InterPro" id="IPR013783">
    <property type="entry name" value="Ig-like_fold"/>
</dbReference>
<dbReference type="PANTHER" id="PTHR42757:SF12">
    <property type="entry name" value="IGLON FAMILY MEMBER 5"/>
    <property type="match status" value="1"/>
</dbReference>
<dbReference type="InterPro" id="IPR050876">
    <property type="entry name" value="IgLON_domain"/>
</dbReference>
<dbReference type="InterPro" id="IPR036179">
    <property type="entry name" value="Ig-like_dom_sf"/>
</dbReference>
<dbReference type="InterPro" id="IPR003598">
    <property type="entry name" value="Ig_sub2"/>
</dbReference>
<accession>A0A452TZQ9</accession>
<dbReference type="AlphaFoldDB" id="A0A452TZQ9"/>
<feature type="domain" description="Ig-like" evidence="2">
    <location>
        <begin position="33"/>
        <end position="114"/>
    </location>
</feature>
<dbReference type="OMA" id="NCKSAHF"/>
<proteinExistence type="predicted"/>
<dbReference type="SMART" id="SM00408">
    <property type="entry name" value="IGc2"/>
    <property type="match status" value="1"/>
</dbReference>
<dbReference type="Pfam" id="PF13927">
    <property type="entry name" value="Ig_3"/>
    <property type="match status" value="1"/>
</dbReference>
<dbReference type="InterPro" id="IPR003599">
    <property type="entry name" value="Ig_sub"/>
</dbReference>
<protein>
    <recommendedName>
        <fullName evidence="2">Ig-like domain-containing protein</fullName>
    </recommendedName>
</protein>
<organism evidence="3">
    <name type="scientific">Ursus maritimus</name>
    <name type="common">Polar bear</name>
    <name type="synonym">Thalarctos maritimus</name>
    <dbReference type="NCBI Taxonomy" id="29073"/>
    <lineage>
        <taxon>Eukaryota</taxon>
        <taxon>Metazoa</taxon>
        <taxon>Chordata</taxon>
        <taxon>Craniata</taxon>
        <taxon>Vertebrata</taxon>
        <taxon>Euteleostomi</taxon>
        <taxon>Mammalia</taxon>
        <taxon>Eutheria</taxon>
        <taxon>Laurasiatheria</taxon>
        <taxon>Carnivora</taxon>
        <taxon>Caniformia</taxon>
        <taxon>Ursidae</taxon>
        <taxon>Ursus</taxon>
    </lineage>
</organism>
<evidence type="ECO:0000256" key="1">
    <source>
        <dbReference type="SAM" id="SignalP"/>
    </source>
</evidence>
<dbReference type="GeneTree" id="ENSGT00940000160467"/>
<evidence type="ECO:0000313" key="3">
    <source>
        <dbReference type="Ensembl" id="ENSUMAP00000013907"/>
    </source>
</evidence>
<feature type="signal peptide" evidence="1">
    <location>
        <begin position="1"/>
        <end position="20"/>
    </location>
</feature>
<dbReference type="InterPro" id="IPR007110">
    <property type="entry name" value="Ig-like_dom"/>
</dbReference>
<dbReference type="SUPFAM" id="SSF48726">
    <property type="entry name" value="Immunoglobulin"/>
    <property type="match status" value="1"/>
</dbReference>
<reference evidence="3" key="1">
    <citation type="submission" date="2019-03" db="UniProtKB">
        <authorList>
            <consortium name="Ensembl"/>
        </authorList>
    </citation>
    <scope>IDENTIFICATION</scope>
</reference>